<dbReference type="Pfam" id="PF08351">
    <property type="entry name" value="TmcA_N"/>
    <property type="match status" value="1"/>
</dbReference>
<evidence type="ECO:0000256" key="3">
    <source>
        <dbReference type="ARBA" id="ARBA00022741"/>
    </source>
</evidence>
<sequence length="644" mass="73552">MTNNTRKLWVLNGSHTHLFHQISPIIQQHPGDWLAITKQVNLPVAIRNHIQPNQTKSLLGQEFKHAIFDATESFNLEAFAMLVGTLVKGSVLILFLPSDFTHWVDQDSLRWNESAMPIAVPNFVCHLQQTFSEFATEKPPMFTSLNDTQSDLTQQQGVLTQLLQSDNRLNLIVAKRGRGKSALAGQFTHHHDCWVTAPNKNALTTFYRFAKPSSPFYAPDQLITMDDYAFPQWLIIDEAAMIPLPMLEQLLQIALTKQTKILLTTTVEGYEGTGQGFLLKLLDNYIVKRFYLSSPIRWQENDQLEQLCDKLVLNGIIDENIKSQTNGHNISYSLIEKKDIDTLKSVYYLLKIAHYQTTLVDLRRLFDAENLLVWQAKRAEQLVAAAVTIDEGSLSEELIDAVWKGLRRPKGNLVAQSLVAHAGDKLAAKLKSVRINRIAVIEPYRRQQIAKNLVAQIYQQAKRQNNDFVSVSFAYNEANYQFWRICGFTLVHIASHKQASSGSHSVIMIKPISQQGHELSQRLAQNLMRNGYWLNVIIDLPISELVTVDEQQALTPQDYQDLQGFCHYHRPFEASYPSLCRLLKHNENNSKIPMPLLAALLQNKNSERSLIKQYQLTGRNELQLAIKQEVKMWLKNYQTVCQID</sequence>
<dbReference type="SUPFAM" id="SSF55729">
    <property type="entry name" value="Acyl-CoA N-acyltransferases (Nat)"/>
    <property type="match status" value="1"/>
</dbReference>
<keyword evidence="4" id="KW-0067">ATP-binding</keyword>
<dbReference type="GO" id="GO:1990883">
    <property type="term" value="F:18S rRNA cytidine N-acetyltransferase activity"/>
    <property type="evidence" value="ECO:0007669"/>
    <property type="project" value="TreeGrafter"/>
</dbReference>
<dbReference type="InterPro" id="IPR038321">
    <property type="entry name" value="TmcA_C_sf"/>
</dbReference>
<dbReference type="PANTHER" id="PTHR10925">
    <property type="entry name" value="N-ACETYLTRANSFERASE 10"/>
    <property type="match status" value="1"/>
</dbReference>
<organism evidence="7 8">
    <name type="scientific">Gilliamella apicola</name>
    <dbReference type="NCBI Taxonomy" id="1196095"/>
    <lineage>
        <taxon>Bacteria</taxon>
        <taxon>Pseudomonadati</taxon>
        <taxon>Pseudomonadota</taxon>
        <taxon>Gammaproteobacteria</taxon>
        <taxon>Orbales</taxon>
        <taxon>Orbaceae</taxon>
        <taxon>Gilliamella</taxon>
    </lineage>
</organism>
<dbReference type="PANTHER" id="PTHR10925:SF5">
    <property type="entry name" value="RNA CYTIDINE ACETYLTRANSFERASE"/>
    <property type="match status" value="1"/>
</dbReference>
<dbReference type="InterPro" id="IPR013562">
    <property type="entry name" value="TmcA/NAT10_N"/>
</dbReference>
<evidence type="ECO:0000313" key="8">
    <source>
        <dbReference type="Proteomes" id="UP000247483"/>
    </source>
</evidence>
<dbReference type="GO" id="GO:0051392">
    <property type="term" value="F:tRNA cytidine N4-acetyltransferase activity"/>
    <property type="evidence" value="ECO:0007669"/>
    <property type="project" value="TreeGrafter"/>
</dbReference>
<accession>A0A2V4E2M9</accession>
<dbReference type="PROSITE" id="PS51186">
    <property type="entry name" value="GNAT"/>
    <property type="match status" value="1"/>
</dbReference>
<keyword evidence="5" id="KW-0012">Acyltransferase</keyword>
<dbReference type="GO" id="GO:1904812">
    <property type="term" value="P:rRNA acetylation involved in maturation of SSU-rRNA"/>
    <property type="evidence" value="ECO:0007669"/>
    <property type="project" value="TreeGrafter"/>
</dbReference>
<dbReference type="Pfam" id="PF05127">
    <property type="entry name" value="NAT10_TcmA_helicase"/>
    <property type="match status" value="1"/>
</dbReference>
<comment type="caution">
    <text evidence="7">The sequence shown here is derived from an EMBL/GenBank/DDBJ whole genome shotgun (WGS) entry which is preliminary data.</text>
</comment>
<dbReference type="InterPro" id="IPR007807">
    <property type="entry name" value="TcmA/NAT10_helicase"/>
</dbReference>
<dbReference type="EMBL" id="QGLP01000004">
    <property type="protein sequence ID" value="PXZ06089.1"/>
    <property type="molecule type" value="Genomic_DNA"/>
</dbReference>
<dbReference type="GO" id="GO:0000049">
    <property type="term" value="F:tRNA binding"/>
    <property type="evidence" value="ECO:0007669"/>
    <property type="project" value="TreeGrafter"/>
</dbReference>
<dbReference type="AlphaFoldDB" id="A0A2V4E2M9"/>
<dbReference type="InterPro" id="IPR032672">
    <property type="entry name" value="TmcA/NAT10/Kre33"/>
</dbReference>
<proteinExistence type="predicted"/>
<evidence type="ECO:0000256" key="1">
    <source>
        <dbReference type="ARBA" id="ARBA00022679"/>
    </source>
</evidence>
<feature type="domain" description="N-acetyltransferase" evidence="6">
    <location>
        <begin position="360"/>
        <end position="513"/>
    </location>
</feature>
<evidence type="ECO:0000313" key="7">
    <source>
        <dbReference type="EMBL" id="PXZ06089.1"/>
    </source>
</evidence>
<dbReference type="GO" id="GO:0051391">
    <property type="term" value="P:tRNA acetylation"/>
    <property type="evidence" value="ECO:0007669"/>
    <property type="project" value="TreeGrafter"/>
</dbReference>
<evidence type="ECO:0000259" key="6">
    <source>
        <dbReference type="PROSITE" id="PS51186"/>
    </source>
</evidence>
<dbReference type="GO" id="GO:0005524">
    <property type="term" value="F:ATP binding"/>
    <property type="evidence" value="ECO:0007669"/>
    <property type="project" value="UniProtKB-KW"/>
</dbReference>
<protein>
    <submittedName>
        <fullName evidence="7">tRNA cytosine(34) acetyltransferase TmcA</fullName>
    </submittedName>
</protein>
<dbReference type="Gene3D" id="1.20.120.890">
    <property type="entry name" value="tRNA(Met) cytidine acetyltransferase, tail domain"/>
    <property type="match status" value="1"/>
</dbReference>
<dbReference type="InterPro" id="IPR027417">
    <property type="entry name" value="P-loop_NTPase"/>
</dbReference>
<gene>
    <name evidence="7" type="ORF">DKK79_05350</name>
</gene>
<dbReference type="GO" id="GO:0002101">
    <property type="term" value="P:tRNA wobble cytosine modification"/>
    <property type="evidence" value="ECO:0007669"/>
    <property type="project" value="TreeGrafter"/>
</dbReference>
<dbReference type="InterPro" id="IPR016181">
    <property type="entry name" value="Acyl_CoA_acyltransferase"/>
</dbReference>
<dbReference type="InterPro" id="IPR033442">
    <property type="entry name" value="TmcA_tRNA_bind"/>
</dbReference>
<keyword evidence="2" id="KW-0819">tRNA processing</keyword>
<dbReference type="Gene3D" id="3.40.630.30">
    <property type="match status" value="1"/>
</dbReference>
<dbReference type="Pfam" id="PF17176">
    <property type="entry name" value="tRNA_bind_3"/>
    <property type="match status" value="1"/>
</dbReference>
<dbReference type="Proteomes" id="UP000247483">
    <property type="component" value="Unassembled WGS sequence"/>
</dbReference>
<evidence type="ECO:0000256" key="2">
    <source>
        <dbReference type="ARBA" id="ARBA00022694"/>
    </source>
</evidence>
<dbReference type="Gene3D" id="3.40.50.300">
    <property type="entry name" value="P-loop containing nucleotide triphosphate hydrolases"/>
    <property type="match status" value="1"/>
</dbReference>
<dbReference type="Gene3D" id="3.40.50.11040">
    <property type="match status" value="1"/>
</dbReference>
<dbReference type="InterPro" id="IPR000182">
    <property type="entry name" value="GNAT_dom"/>
</dbReference>
<dbReference type="Pfam" id="PF13718">
    <property type="entry name" value="GNAT_acetyltr_2"/>
    <property type="match status" value="1"/>
</dbReference>
<name>A0A2V4E2M9_9GAMM</name>
<dbReference type="SUPFAM" id="SSF52540">
    <property type="entry name" value="P-loop containing nucleoside triphosphate hydrolases"/>
    <property type="match status" value="1"/>
</dbReference>
<reference evidence="7 8" key="1">
    <citation type="submission" date="2018-05" db="EMBL/GenBank/DDBJ databases">
        <title>Reference genomes for bee gut microbiota database.</title>
        <authorList>
            <person name="Ellegaard K.M."/>
        </authorList>
    </citation>
    <scope>NUCLEOTIDE SEQUENCE [LARGE SCALE GENOMIC DNA]</scope>
    <source>
        <strain evidence="7 8">ESL0177</strain>
    </source>
</reference>
<evidence type="ECO:0000256" key="4">
    <source>
        <dbReference type="ARBA" id="ARBA00022840"/>
    </source>
</evidence>
<keyword evidence="3" id="KW-0547">Nucleotide-binding</keyword>
<keyword evidence="1 7" id="KW-0808">Transferase</keyword>
<dbReference type="RefSeq" id="WP_110423155.1">
    <property type="nucleotide sequence ID" value="NZ_QGLP01000004.1"/>
</dbReference>
<evidence type="ECO:0000256" key="5">
    <source>
        <dbReference type="ARBA" id="ARBA00023315"/>
    </source>
</evidence>